<evidence type="ECO:0000256" key="4">
    <source>
        <dbReference type="ARBA" id="ARBA00022759"/>
    </source>
</evidence>
<comment type="caution">
    <text evidence="8">The sequence shown here is derived from an EMBL/GenBank/DDBJ whole genome shotgun (WGS) entry which is preliminary data.</text>
</comment>
<dbReference type="NCBIfam" id="NF008629">
    <property type="entry name" value="PRK11617.1"/>
    <property type="match status" value="1"/>
</dbReference>
<proteinExistence type="inferred from homology"/>
<evidence type="ECO:0000313" key="9">
    <source>
        <dbReference type="Proteomes" id="UP001524642"/>
    </source>
</evidence>
<keyword evidence="2 6" id="KW-0963">Cytoplasm</keyword>
<dbReference type="Gene3D" id="3.30.2170.10">
    <property type="entry name" value="archaeoglobus fulgidus dsm 4304 superfamily"/>
    <property type="match status" value="1"/>
</dbReference>
<gene>
    <name evidence="6 8" type="primary">nfi</name>
    <name evidence="8" type="ORF">NRP21_20360</name>
</gene>
<comment type="catalytic activity">
    <reaction evidence="6">
        <text>Endonucleolytic cleavage at apurinic or apyrimidinic sites to products with a 5'-phosphate.</text>
        <dbReference type="EC" id="3.1.21.7"/>
    </reaction>
</comment>
<keyword evidence="6" id="KW-0227">DNA damage</keyword>
<dbReference type="InterPro" id="IPR007581">
    <property type="entry name" value="Endonuclease-V"/>
</dbReference>
<dbReference type="Proteomes" id="UP001524642">
    <property type="component" value="Unassembled WGS sequence"/>
</dbReference>
<keyword evidence="5 6" id="KW-0378">Hydrolase</keyword>
<protein>
    <recommendedName>
        <fullName evidence="6">Endonuclease V</fullName>
        <ecNumber evidence="6">3.1.21.7</ecNumber>
    </recommendedName>
    <alternativeName>
        <fullName evidence="6">Deoxyinosine 3'endonuclease</fullName>
    </alternativeName>
    <alternativeName>
        <fullName evidence="6">Deoxyribonuclease V</fullName>
        <shortName evidence="6">DNase V</shortName>
    </alternativeName>
</protein>
<dbReference type="HAMAP" id="MF_00801">
    <property type="entry name" value="Endonuclease_5"/>
    <property type="match status" value="1"/>
</dbReference>
<evidence type="ECO:0000256" key="7">
    <source>
        <dbReference type="SAM" id="MobiDB-lite"/>
    </source>
</evidence>
<dbReference type="GO" id="GO:0043737">
    <property type="term" value="F:deoxyribonuclease V activity"/>
    <property type="evidence" value="ECO:0007669"/>
    <property type="project" value="UniProtKB-EC"/>
</dbReference>
<keyword evidence="4 6" id="KW-0255">Endonuclease</keyword>
<dbReference type="RefSeq" id="WP_257718065.1">
    <property type="nucleotide sequence ID" value="NZ_JANJOU010000020.1"/>
</dbReference>
<keyword evidence="3 6" id="KW-0540">Nuclease</keyword>
<dbReference type="Pfam" id="PF04493">
    <property type="entry name" value="Endonuclease_5"/>
    <property type="match status" value="1"/>
</dbReference>
<comment type="cofactor">
    <cofactor evidence="6">
        <name>Mg(2+)</name>
        <dbReference type="ChEBI" id="CHEBI:18420"/>
    </cofactor>
</comment>
<comment type="function">
    <text evidence="6">DNA repair enzyme involved in the repair of deaminated bases. Selectively cleaves double-stranded DNA at the second phosphodiester bond 3' to a deoxyinosine leaving behind the intact lesion on the nicked DNA.</text>
</comment>
<organism evidence="8 9">
    <name type="scientific">Roseomonas populi</name>
    <dbReference type="NCBI Taxonomy" id="3121582"/>
    <lineage>
        <taxon>Bacteria</taxon>
        <taxon>Pseudomonadati</taxon>
        <taxon>Pseudomonadota</taxon>
        <taxon>Alphaproteobacteria</taxon>
        <taxon>Acetobacterales</taxon>
        <taxon>Roseomonadaceae</taxon>
        <taxon>Roseomonas</taxon>
    </lineage>
</organism>
<evidence type="ECO:0000256" key="3">
    <source>
        <dbReference type="ARBA" id="ARBA00022722"/>
    </source>
</evidence>
<dbReference type="EC" id="3.1.21.7" evidence="6"/>
<dbReference type="PANTHER" id="PTHR28511:SF1">
    <property type="entry name" value="ENDONUCLEASE V"/>
    <property type="match status" value="1"/>
</dbReference>
<keyword evidence="6" id="KW-0234">DNA repair</keyword>
<evidence type="ECO:0000313" key="8">
    <source>
        <dbReference type="EMBL" id="MCR0984414.1"/>
    </source>
</evidence>
<reference evidence="8 9" key="1">
    <citation type="submission" date="2022-06" db="EMBL/GenBank/DDBJ databases">
        <title>Roseomonas CN29.</title>
        <authorList>
            <person name="Cheng Y."/>
            <person name="He X."/>
        </authorList>
    </citation>
    <scope>NUCLEOTIDE SEQUENCE [LARGE SCALE GENOMIC DNA]</scope>
    <source>
        <strain evidence="8 9">CN29</strain>
    </source>
</reference>
<evidence type="ECO:0000256" key="5">
    <source>
        <dbReference type="ARBA" id="ARBA00022801"/>
    </source>
</evidence>
<dbReference type="PANTHER" id="PTHR28511">
    <property type="entry name" value="ENDONUCLEASE V"/>
    <property type="match status" value="1"/>
</dbReference>
<feature type="binding site" evidence="6">
    <location>
        <position position="64"/>
    </location>
    <ligand>
        <name>Mg(2+)</name>
        <dbReference type="ChEBI" id="CHEBI:18420"/>
    </ligand>
</feature>
<evidence type="ECO:0000256" key="1">
    <source>
        <dbReference type="ARBA" id="ARBA00004496"/>
    </source>
</evidence>
<feature type="site" description="Interaction with target DNA" evidence="6">
    <location>
        <position position="105"/>
    </location>
</feature>
<keyword evidence="9" id="KW-1185">Reference proteome</keyword>
<comment type="similarity">
    <text evidence="6">Belongs to the endonuclease V family.</text>
</comment>
<evidence type="ECO:0000256" key="6">
    <source>
        <dbReference type="HAMAP-Rule" id="MF_00801"/>
    </source>
</evidence>
<feature type="binding site" evidence="6">
    <location>
        <position position="135"/>
    </location>
    <ligand>
        <name>Mg(2+)</name>
        <dbReference type="ChEBI" id="CHEBI:18420"/>
    </ligand>
</feature>
<sequence length="256" mass="26880">MRNAAPGQLAADRALPRSPGMTPPVDWIRPANLEAARAAQHEIAARVETEDRLPASPALVAGVDCAGAARGAPDRVRAMAVLLSAQARSRPLATGLVEGAPAFPYIPGFLGFREIPFVLEAVGKLPQRPDLVLVDGHGVSHPRGCGIATHLGVVLDLPTIGVAKSVLVGRLEGELGLEAGSTAPLVWKGRQIATVLRSKRGVQPLFVSTGHRVSAETAVRLVMEWLAGYRLPEPTRLADRLAGEARRAAEAGEGLL</sequence>
<keyword evidence="6" id="KW-0479">Metal-binding</keyword>
<evidence type="ECO:0000256" key="2">
    <source>
        <dbReference type="ARBA" id="ARBA00022490"/>
    </source>
</evidence>
<dbReference type="CDD" id="cd06559">
    <property type="entry name" value="Endonuclease_V"/>
    <property type="match status" value="1"/>
</dbReference>
<feature type="region of interest" description="Disordered" evidence="7">
    <location>
        <begin position="1"/>
        <end position="23"/>
    </location>
</feature>
<keyword evidence="6" id="KW-0460">Magnesium</keyword>
<dbReference type="EMBL" id="JANJOU010000020">
    <property type="protein sequence ID" value="MCR0984414.1"/>
    <property type="molecule type" value="Genomic_DNA"/>
</dbReference>
<name>A0ABT1X9N1_9PROT</name>
<comment type="subcellular location">
    <subcellularLocation>
        <location evidence="1 6">Cytoplasm</location>
    </subcellularLocation>
</comment>
<accession>A0ABT1X9N1</accession>